<dbReference type="PANTHER" id="PTHR11360">
    <property type="entry name" value="MONOCARBOXYLATE TRANSPORTER"/>
    <property type="match status" value="1"/>
</dbReference>
<feature type="domain" description="Major facilitator superfamily (MFS) profile" evidence="3">
    <location>
        <begin position="32"/>
        <end position="434"/>
    </location>
</feature>
<accession>A0A381T0X3</accession>
<feature type="transmembrane region" description="Helical" evidence="2">
    <location>
        <begin position="291"/>
        <end position="313"/>
    </location>
</feature>
<protein>
    <recommendedName>
        <fullName evidence="3">Major facilitator superfamily (MFS) profile domain-containing protein</fullName>
    </recommendedName>
</protein>
<organism evidence="4">
    <name type="scientific">marine metagenome</name>
    <dbReference type="NCBI Taxonomy" id="408172"/>
    <lineage>
        <taxon>unclassified sequences</taxon>
        <taxon>metagenomes</taxon>
        <taxon>ecological metagenomes</taxon>
    </lineage>
</organism>
<dbReference type="Gene3D" id="1.20.1250.20">
    <property type="entry name" value="MFS general substrate transporter like domains"/>
    <property type="match status" value="2"/>
</dbReference>
<evidence type="ECO:0000313" key="4">
    <source>
        <dbReference type="EMBL" id="SVA09846.1"/>
    </source>
</evidence>
<sequence length="443" mass="47818">MTSRKKDSPTDSDHIPDTPMNPGQNRFKLFYGWWICIGGAFVMAMSSGINFHGFGNFIIPLSKEFGWSRTTVSAVFSLARLEAGFIGPAEGWAVDRLGPRKLMLVGIPLMGLGFILLSQVSGLFTFMLVYILGITLGNSLGMHVPASAAVANWFNRKRGLAFGIMWSGVGLGGLLVPALGWAIDAYGWRDASIYVGIFVIFFGVPVAALMRHRPEQYGFLPDGQIIPQKPSNEKLVKSEEIEVDFTAREALQTSSFWFLSLSIMARSLVTGGVGLHLVPYFVGLGASPIEAAAYAGSVGVISIPGRFGLSYLGDYFNRRYMMAISLLFMTLSIVLLAKADSLSSSVPGLVAYSISQGGISVIPQSIIADYFGRKAFATISGFRSSIQMLGIIVGPVVSGFVYDKTGSYEWAFLGFAAALVVSMLLVLMALPPSPRHHDILETS</sequence>
<dbReference type="CDD" id="cd17355">
    <property type="entry name" value="MFS_YcxA_like"/>
    <property type="match status" value="1"/>
</dbReference>
<feature type="transmembrane region" description="Helical" evidence="2">
    <location>
        <begin position="408"/>
        <end position="430"/>
    </location>
</feature>
<feature type="transmembrane region" description="Helical" evidence="2">
    <location>
        <begin position="256"/>
        <end position="279"/>
    </location>
</feature>
<dbReference type="PANTHER" id="PTHR11360:SF290">
    <property type="entry name" value="MONOCARBOXYLATE MFS PERMEASE"/>
    <property type="match status" value="1"/>
</dbReference>
<evidence type="ECO:0000256" key="1">
    <source>
        <dbReference type="SAM" id="MobiDB-lite"/>
    </source>
</evidence>
<keyword evidence="2" id="KW-0812">Transmembrane</keyword>
<name>A0A381T0X3_9ZZZZ</name>
<dbReference type="InterPro" id="IPR011701">
    <property type="entry name" value="MFS"/>
</dbReference>
<feature type="compositionally biased region" description="Basic and acidic residues" evidence="1">
    <location>
        <begin position="1"/>
        <end position="16"/>
    </location>
</feature>
<evidence type="ECO:0000259" key="3">
    <source>
        <dbReference type="PROSITE" id="PS50850"/>
    </source>
</evidence>
<dbReference type="GO" id="GO:0022857">
    <property type="term" value="F:transmembrane transporter activity"/>
    <property type="evidence" value="ECO:0007669"/>
    <property type="project" value="InterPro"/>
</dbReference>
<keyword evidence="2" id="KW-1133">Transmembrane helix</keyword>
<dbReference type="InterPro" id="IPR020846">
    <property type="entry name" value="MFS_dom"/>
</dbReference>
<dbReference type="InterPro" id="IPR050327">
    <property type="entry name" value="Proton-linked_MCT"/>
</dbReference>
<keyword evidence="2" id="KW-0472">Membrane</keyword>
<gene>
    <name evidence="4" type="ORF">METZ01_LOCUS62700</name>
</gene>
<feature type="transmembrane region" description="Helical" evidence="2">
    <location>
        <begin position="191"/>
        <end position="210"/>
    </location>
</feature>
<reference evidence="4" key="1">
    <citation type="submission" date="2018-05" db="EMBL/GenBank/DDBJ databases">
        <authorList>
            <person name="Lanie J.A."/>
            <person name="Ng W.-L."/>
            <person name="Kazmierczak K.M."/>
            <person name="Andrzejewski T.M."/>
            <person name="Davidsen T.M."/>
            <person name="Wayne K.J."/>
            <person name="Tettelin H."/>
            <person name="Glass J.I."/>
            <person name="Rusch D."/>
            <person name="Podicherti R."/>
            <person name="Tsui H.-C.T."/>
            <person name="Winkler M.E."/>
        </authorList>
    </citation>
    <scope>NUCLEOTIDE SEQUENCE</scope>
</reference>
<feature type="transmembrane region" description="Helical" evidence="2">
    <location>
        <begin position="31"/>
        <end position="59"/>
    </location>
</feature>
<proteinExistence type="predicted"/>
<dbReference type="EMBL" id="UINC01003859">
    <property type="protein sequence ID" value="SVA09846.1"/>
    <property type="molecule type" value="Genomic_DNA"/>
</dbReference>
<feature type="transmembrane region" description="Helical" evidence="2">
    <location>
        <begin position="384"/>
        <end position="402"/>
    </location>
</feature>
<feature type="transmembrane region" description="Helical" evidence="2">
    <location>
        <begin position="160"/>
        <end position="179"/>
    </location>
</feature>
<dbReference type="AlphaFoldDB" id="A0A381T0X3"/>
<dbReference type="Pfam" id="PF07690">
    <property type="entry name" value="MFS_1"/>
    <property type="match status" value="1"/>
</dbReference>
<dbReference type="PROSITE" id="PS50850">
    <property type="entry name" value="MFS"/>
    <property type="match status" value="1"/>
</dbReference>
<feature type="transmembrane region" description="Helical" evidence="2">
    <location>
        <begin position="320"/>
        <end position="337"/>
    </location>
</feature>
<evidence type="ECO:0000256" key="2">
    <source>
        <dbReference type="SAM" id="Phobius"/>
    </source>
</evidence>
<dbReference type="SUPFAM" id="SSF103473">
    <property type="entry name" value="MFS general substrate transporter"/>
    <property type="match status" value="1"/>
</dbReference>
<feature type="region of interest" description="Disordered" evidence="1">
    <location>
        <begin position="1"/>
        <end position="20"/>
    </location>
</feature>
<dbReference type="InterPro" id="IPR036259">
    <property type="entry name" value="MFS_trans_sf"/>
</dbReference>